<keyword evidence="2" id="KW-1133">Transmembrane helix</keyword>
<feature type="transmembrane region" description="Helical" evidence="2">
    <location>
        <begin position="59"/>
        <end position="80"/>
    </location>
</feature>
<keyword evidence="2" id="KW-0472">Membrane</keyword>
<dbReference type="AlphaFoldDB" id="A0A4Y9ZBE2"/>
<accession>A0A4Y9ZBE2</accession>
<dbReference type="OrthoDB" id="3159957at2759"/>
<evidence type="ECO:0000313" key="4">
    <source>
        <dbReference type="Proteomes" id="UP000298327"/>
    </source>
</evidence>
<proteinExistence type="predicted"/>
<gene>
    <name evidence="3" type="ORF">EVG20_g1230</name>
</gene>
<feature type="compositionally biased region" description="Basic and acidic residues" evidence="1">
    <location>
        <begin position="178"/>
        <end position="195"/>
    </location>
</feature>
<keyword evidence="4" id="KW-1185">Reference proteome</keyword>
<feature type="region of interest" description="Disordered" evidence="1">
    <location>
        <begin position="172"/>
        <end position="195"/>
    </location>
</feature>
<keyword evidence="2" id="KW-0812">Transmembrane</keyword>
<dbReference type="Pfam" id="PF16015">
    <property type="entry name" value="Promethin"/>
    <property type="match status" value="1"/>
</dbReference>
<sequence length="202" mass="22191">MATTNSSAHEDSQENLSSQFEKSAMSVRHIIDRVDKKYVGPGRQSAVHSFSTYPISSTFVSVFIALSLVPILSFIVLSLFISVSVLVFAVGIALTVAISAVLFMAGILIVSLVGVFMLSIFVTLSLLSTWVLYLFVRRRQDVYDGIGGYLREAQALFYGKENYSNEVKMEDADEDAFEQSHDTIVPDKDDGVDVKDVKAATD</sequence>
<reference evidence="3 4" key="1">
    <citation type="submission" date="2019-02" db="EMBL/GenBank/DDBJ databases">
        <title>Genome sequencing of the rare red list fungi Dentipellis fragilis.</title>
        <authorList>
            <person name="Buettner E."/>
            <person name="Kellner H."/>
        </authorList>
    </citation>
    <scope>NUCLEOTIDE SEQUENCE [LARGE SCALE GENOMIC DNA]</scope>
    <source>
        <strain evidence="3 4">DSM 105465</strain>
    </source>
</reference>
<feature type="transmembrane region" description="Helical" evidence="2">
    <location>
        <begin position="115"/>
        <end position="136"/>
    </location>
</feature>
<organism evidence="3 4">
    <name type="scientific">Dentipellis fragilis</name>
    <dbReference type="NCBI Taxonomy" id="205917"/>
    <lineage>
        <taxon>Eukaryota</taxon>
        <taxon>Fungi</taxon>
        <taxon>Dikarya</taxon>
        <taxon>Basidiomycota</taxon>
        <taxon>Agaricomycotina</taxon>
        <taxon>Agaricomycetes</taxon>
        <taxon>Russulales</taxon>
        <taxon>Hericiaceae</taxon>
        <taxon>Dentipellis</taxon>
    </lineage>
</organism>
<evidence type="ECO:0000256" key="1">
    <source>
        <dbReference type="SAM" id="MobiDB-lite"/>
    </source>
</evidence>
<dbReference type="STRING" id="205917.A0A4Y9ZBE2"/>
<dbReference type="EMBL" id="SEOQ01000037">
    <property type="protein sequence ID" value="TFY71784.1"/>
    <property type="molecule type" value="Genomic_DNA"/>
</dbReference>
<protein>
    <submittedName>
        <fullName evidence="3">Uncharacterized protein</fullName>
    </submittedName>
</protein>
<evidence type="ECO:0000256" key="2">
    <source>
        <dbReference type="SAM" id="Phobius"/>
    </source>
</evidence>
<dbReference type="Proteomes" id="UP000298327">
    <property type="component" value="Unassembled WGS sequence"/>
</dbReference>
<comment type="caution">
    <text evidence="3">The sequence shown here is derived from an EMBL/GenBank/DDBJ whole genome shotgun (WGS) entry which is preliminary data.</text>
</comment>
<name>A0A4Y9ZBE2_9AGAM</name>
<evidence type="ECO:0000313" key="3">
    <source>
        <dbReference type="EMBL" id="TFY71784.1"/>
    </source>
</evidence>
<feature type="transmembrane region" description="Helical" evidence="2">
    <location>
        <begin position="87"/>
        <end position="109"/>
    </location>
</feature>